<reference evidence="1 2" key="1">
    <citation type="journal article" date="2024" name="Ann. Entomol. Soc. Am.">
        <title>Genomic analyses of the southern and eastern yellowjacket wasps (Hymenoptera: Vespidae) reveal evolutionary signatures of social life.</title>
        <authorList>
            <person name="Catto M.A."/>
            <person name="Caine P.B."/>
            <person name="Orr S.E."/>
            <person name="Hunt B.G."/>
            <person name="Goodisman M.A.D."/>
        </authorList>
    </citation>
    <scope>NUCLEOTIDE SEQUENCE [LARGE SCALE GENOMIC DNA]</scope>
    <source>
        <strain evidence="1">232</strain>
        <tissue evidence="1">Head and thorax</tissue>
    </source>
</reference>
<evidence type="ECO:0000313" key="2">
    <source>
        <dbReference type="Proteomes" id="UP001607303"/>
    </source>
</evidence>
<dbReference type="AlphaFoldDB" id="A0ABD2AH90"/>
<name>A0ABD2AH90_VESMC</name>
<gene>
    <name evidence="1" type="ORF">V1477_021133</name>
</gene>
<dbReference type="Proteomes" id="UP001607303">
    <property type="component" value="Unassembled WGS sequence"/>
</dbReference>
<evidence type="ECO:0000313" key="1">
    <source>
        <dbReference type="EMBL" id="KAL2719986.1"/>
    </source>
</evidence>
<proteinExistence type="predicted"/>
<keyword evidence="2" id="KW-1185">Reference proteome</keyword>
<organism evidence="1 2">
    <name type="scientific">Vespula maculifrons</name>
    <name type="common">Eastern yellow jacket</name>
    <name type="synonym">Wasp</name>
    <dbReference type="NCBI Taxonomy" id="7453"/>
    <lineage>
        <taxon>Eukaryota</taxon>
        <taxon>Metazoa</taxon>
        <taxon>Ecdysozoa</taxon>
        <taxon>Arthropoda</taxon>
        <taxon>Hexapoda</taxon>
        <taxon>Insecta</taxon>
        <taxon>Pterygota</taxon>
        <taxon>Neoptera</taxon>
        <taxon>Endopterygota</taxon>
        <taxon>Hymenoptera</taxon>
        <taxon>Apocrita</taxon>
        <taxon>Aculeata</taxon>
        <taxon>Vespoidea</taxon>
        <taxon>Vespidae</taxon>
        <taxon>Vespinae</taxon>
        <taxon>Vespula</taxon>
    </lineage>
</organism>
<sequence length="76" mass="9119">MSLALNDALPDEDQRKTNLNMLYLDHRIFNYHAKRTRKPVFSLEVLYFRYRSIQLLCCHFQVLELLPPLIRVVSLK</sequence>
<protein>
    <submittedName>
        <fullName evidence="1">Uncharacterized protein</fullName>
    </submittedName>
</protein>
<comment type="caution">
    <text evidence="1">The sequence shown here is derived from an EMBL/GenBank/DDBJ whole genome shotgun (WGS) entry which is preliminary data.</text>
</comment>
<dbReference type="EMBL" id="JAYRBN010000117">
    <property type="protein sequence ID" value="KAL2719986.1"/>
    <property type="molecule type" value="Genomic_DNA"/>
</dbReference>
<accession>A0ABD2AH90</accession>